<sequence length="276" mass="31546">MCETNYNENMNFSKLKNMYIFRIKLKNITPIHVGGNSEDSVTSKNPIMRVSENENPFIPGSTLKGLMRSASERLAHLFFDREPCYLDGDKACAPHKNVKIEEKIKEIEQKEDRKISEEKIYNLYYDELCPICRTYGGGSIASKVKFEHIVFPANTLTNIREGIQIDRDTGTVKGNRFYTYEYILPNYEFEMVITAENMTEENLKVLALALAQLQGNQIRIGGMLARGLGQIEFISGTVKIYDFSKKENKNAIIQTLLGKDTPTENKTLTEFLEKVL</sequence>
<dbReference type="RefSeq" id="WP_141601778.1">
    <property type="nucleotide sequence ID" value="NZ_VIGD01000005.1"/>
</dbReference>
<keyword evidence="4" id="KW-1185">Reference proteome</keyword>
<dbReference type="InterPro" id="IPR013411">
    <property type="entry name" value="CRISPR-assoc_RAMP_Csx7"/>
</dbReference>
<organism evidence="3 4">
    <name type="scientific">Ureibacillus terrenus</name>
    <dbReference type="NCBI Taxonomy" id="118246"/>
    <lineage>
        <taxon>Bacteria</taxon>
        <taxon>Bacillati</taxon>
        <taxon>Bacillota</taxon>
        <taxon>Bacilli</taxon>
        <taxon>Bacillales</taxon>
        <taxon>Caryophanaceae</taxon>
        <taxon>Ureibacillus</taxon>
    </lineage>
</organism>
<accession>A0A540V5Q0</accession>
<reference evidence="3 4" key="1">
    <citation type="submission" date="2019-06" db="EMBL/GenBank/DDBJ databases">
        <title>Genome sequence of Ureibacillus terrenus.</title>
        <authorList>
            <person name="Maclea K.S."/>
            <person name="Simoes M."/>
        </authorList>
    </citation>
    <scope>NUCLEOTIDE SEQUENCE [LARGE SCALE GENOMIC DNA]</scope>
    <source>
        <strain evidence="3 4">ATCC BAA-384</strain>
    </source>
</reference>
<dbReference type="EMBL" id="VIGD01000005">
    <property type="protein sequence ID" value="TQE91463.1"/>
    <property type="molecule type" value="Genomic_DNA"/>
</dbReference>
<dbReference type="PANTHER" id="PTHR35579:SF6">
    <property type="entry name" value="DUF324 DOMAIN-CONTAINING PROTEIN"/>
    <property type="match status" value="1"/>
</dbReference>
<dbReference type="InterPro" id="IPR052216">
    <property type="entry name" value="CRISPR_Csm3_endoribonuclease"/>
</dbReference>
<evidence type="ECO:0000313" key="3">
    <source>
        <dbReference type="EMBL" id="TQE91463.1"/>
    </source>
</evidence>
<comment type="caution">
    <text evidence="3">The sequence shown here is derived from an EMBL/GenBank/DDBJ whole genome shotgun (WGS) entry which is preliminary data.</text>
</comment>
<evidence type="ECO:0000313" key="4">
    <source>
        <dbReference type="Proteomes" id="UP000315753"/>
    </source>
</evidence>
<dbReference type="OrthoDB" id="9789361at2"/>
<dbReference type="Proteomes" id="UP000315753">
    <property type="component" value="Unassembled WGS sequence"/>
</dbReference>
<dbReference type="GO" id="GO:0051607">
    <property type="term" value="P:defense response to virus"/>
    <property type="evidence" value="ECO:0007669"/>
    <property type="project" value="UniProtKB-KW"/>
</dbReference>
<dbReference type="InterPro" id="IPR005537">
    <property type="entry name" value="RAMP_III_fam"/>
</dbReference>
<proteinExistence type="predicted"/>
<evidence type="ECO:0000259" key="2">
    <source>
        <dbReference type="Pfam" id="PF03787"/>
    </source>
</evidence>
<keyword evidence="1" id="KW-0051">Antiviral defense</keyword>
<gene>
    <name evidence="3" type="ORF">FKZ59_05665</name>
</gene>
<dbReference type="Pfam" id="PF03787">
    <property type="entry name" value="RAMPs"/>
    <property type="match status" value="1"/>
</dbReference>
<protein>
    <submittedName>
        <fullName evidence="3">CRISPR-associated RAMP protein</fullName>
    </submittedName>
</protein>
<feature type="domain" description="CRISPR type III-associated protein" evidence="2">
    <location>
        <begin position="24"/>
        <end position="232"/>
    </location>
</feature>
<dbReference type="PANTHER" id="PTHR35579">
    <property type="entry name" value="CRISPR SYSTEM CMS ENDORIBONUCLEASE CSM3"/>
    <property type="match status" value="1"/>
</dbReference>
<dbReference type="AlphaFoldDB" id="A0A540V5Q0"/>
<evidence type="ECO:0000256" key="1">
    <source>
        <dbReference type="ARBA" id="ARBA00023118"/>
    </source>
</evidence>
<name>A0A540V5Q0_9BACL</name>
<dbReference type="NCBIfam" id="TIGR02581">
    <property type="entry name" value="cas_cyan_RAMP"/>
    <property type="match status" value="1"/>
</dbReference>